<comment type="similarity">
    <text evidence="1">Belongs to the PPR family. P subfamily.</text>
</comment>
<dbReference type="PROSITE" id="PS51375">
    <property type="entry name" value="PPR"/>
    <property type="match status" value="6"/>
</dbReference>
<feature type="non-terminal residue" evidence="4">
    <location>
        <position position="1"/>
    </location>
</feature>
<sequence>MKAFDLAIGLSRAVISASNKKGRHCSWGPQVEETLHRLGWRQRLTPSLVANVIDPFLLTHHSLALGFFNWASQQPGFAHTPFTFHSLLKSLSNTNHFTVIHSLLKQAKALDFTIHPSLLSSIIASHVAHNRAHEAFALFGGVAPLCAEIGGPTCNSLLAALASDGCLDSARRVFDEMSERGVGFSTLGFGVFVWRVCGEGDFEKVLSLLDVVRECGSGINGSVVAVLIVHGLCRASKVSEALWMLDELRSRGWKPDFMAYWVVAAAFRSMGNVADEVKVLKMKRKLGVAPRSNDYRDLILGLVSERRVREAKEVGEVIVGGNFPVEDDVLNELIGSVSGVDPGAAIVFFSFMVEKERFPTILTVSNLSRNLCRHGKVDELLEVFHVLNSQNYFKDVEGYNVIVSFLCKAGRVREGYAVLQEMKKKGFRPNVWSYNYIMEACCKEDLLRPARKLWDEMFSSDCCGNLKTYNILIKKFSEVGQAEEAQMLFYHMLDKGVEPDVTSYTFLLEGLCQEDKLEAALELYNKSVKQDTILARDILSLFILSLSRKGHLTAASKLLCSLNHDIGCAQSHVILLKCLADAQESPIAIEHLKWVQEKSPSMLQDICTGLLASLSSATCPEPILQFLQRIQDVFDFPYLEGYVPPMINRVVIGDNACENATVIQVDSVNNHGILLDDVQVISNMNLVITKAYISSHGVWFRWLQRPTRWIWRWQQSLLVGLDSSERDEHNDGMVTTNMH</sequence>
<dbReference type="InterPro" id="IPR050667">
    <property type="entry name" value="PPR-containing_protein"/>
</dbReference>
<dbReference type="EMBL" id="QJKJ01003492">
    <property type="protein sequence ID" value="RDX98211.1"/>
    <property type="molecule type" value="Genomic_DNA"/>
</dbReference>
<dbReference type="NCBIfam" id="TIGR00756">
    <property type="entry name" value="PPR"/>
    <property type="match status" value="5"/>
</dbReference>
<feature type="repeat" description="PPR" evidence="3">
    <location>
        <begin position="150"/>
        <end position="184"/>
    </location>
</feature>
<keyword evidence="2" id="KW-0677">Repeat</keyword>
<evidence type="ECO:0000256" key="1">
    <source>
        <dbReference type="ARBA" id="ARBA00007626"/>
    </source>
</evidence>
<comment type="caution">
    <text evidence="4">The sequence shown here is derived from an EMBL/GenBank/DDBJ whole genome shotgun (WGS) entry which is preliminary data.</text>
</comment>
<feature type="repeat" description="PPR" evidence="3">
    <location>
        <begin position="395"/>
        <end position="429"/>
    </location>
</feature>
<feature type="repeat" description="PPR" evidence="3">
    <location>
        <begin position="221"/>
        <end position="255"/>
    </location>
</feature>
<feature type="repeat" description="PPR" evidence="3">
    <location>
        <begin position="430"/>
        <end position="464"/>
    </location>
</feature>
<keyword evidence="5" id="KW-1185">Reference proteome</keyword>
<proteinExistence type="inferred from homology"/>
<dbReference type="Pfam" id="PF13041">
    <property type="entry name" value="PPR_2"/>
    <property type="match status" value="2"/>
</dbReference>
<dbReference type="Proteomes" id="UP000257109">
    <property type="component" value="Unassembled WGS sequence"/>
</dbReference>
<dbReference type="PANTHER" id="PTHR47939">
    <property type="entry name" value="MEMBRANE-ASSOCIATED SALT-INDUCIBLE PROTEIN-LIKE"/>
    <property type="match status" value="1"/>
</dbReference>
<gene>
    <name evidence="4" type="ORF">CR513_18892</name>
</gene>
<feature type="repeat" description="PPR" evidence="3">
    <location>
        <begin position="465"/>
        <end position="499"/>
    </location>
</feature>
<dbReference type="AlphaFoldDB" id="A0A371H603"/>
<evidence type="ECO:0000256" key="2">
    <source>
        <dbReference type="ARBA" id="ARBA00022737"/>
    </source>
</evidence>
<accession>A0A371H603</accession>
<dbReference type="InterPro" id="IPR011990">
    <property type="entry name" value="TPR-like_helical_dom_sf"/>
</dbReference>
<dbReference type="Pfam" id="PF01535">
    <property type="entry name" value="PPR"/>
    <property type="match status" value="2"/>
</dbReference>
<evidence type="ECO:0000313" key="4">
    <source>
        <dbReference type="EMBL" id="RDX98211.1"/>
    </source>
</evidence>
<dbReference type="InterPro" id="IPR002885">
    <property type="entry name" value="PPR_rpt"/>
</dbReference>
<dbReference type="OrthoDB" id="185373at2759"/>
<name>A0A371H603_MUCPR</name>
<evidence type="ECO:0000256" key="3">
    <source>
        <dbReference type="PROSITE-ProRule" id="PRU00708"/>
    </source>
</evidence>
<protein>
    <submittedName>
        <fullName evidence="4">Pentatricopeptide repeat-containing protein</fullName>
    </submittedName>
</protein>
<organism evidence="4 5">
    <name type="scientific">Mucuna pruriens</name>
    <name type="common">Velvet bean</name>
    <name type="synonym">Dolichos pruriens</name>
    <dbReference type="NCBI Taxonomy" id="157652"/>
    <lineage>
        <taxon>Eukaryota</taxon>
        <taxon>Viridiplantae</taxon>
        <taxon>Streptophyta</taxon>
        <taxon>Embryophyta</taxon>
        <taxon>Tracheophyta</taxon>
        <taxon>Spermatophyta</taxon>
        <taxon>Magnoliopsida</taxon>
        <taxon>eudicotyledons</taxon>
        <taxon>Gunneridae</taxon>
        <taxon>Pentapetalae</taxon>
        <taxon>rosids</taxon>
        <taxon>fabids</taxon>
        <taxon>Fabales</taxon>
        <taxon>Fabaceae</taxon>
        <taxon>Papilionoideae</taxon>
        <taxon>50 kb inversion clade</taxon>
        <taxon>NPAAA clade</taxon>
        <taxon>indigoferoid/millettioid clade</taxon>
        <taxon>Phaseoleae</taxon>
        <taxon>Mucuna</taxon>
    </lineage>
</organism>
<dbReference type="Gene3D" id="1.25.40.10">
    <property type="entry name" value="Tetratricopeptide repeat domain"/>
    <property type="match status" value="4"/>
</dbReference>
<feature type="repeat" description="PPR" evidence="3">
    <location>
        <begin position="500"/>
        <end position="534"/>
    </location>
</feature>
<dbReference type="PANTHER" id="PTHR47939:SF13">
    <property type="entry name" value="OS03G0201400 PROTEIN"/>
    <property type="match status" value="1"/>
</dbReference>
<reference evidence="4" key="1">
    <citation type="submission" date="2018-05" db="EMBL/GenBank/DDBJ databases">
        <title>Draft genome of Mucuna pruriens seed.</title>
        <authorList>
            <person name="Nnadi N.E."/>
            <person name="Vos R."/>
            <person name="Hasami M.H."/>
            <person name="Devisetty U.K."/>
            <person name="Aguiy J.C."/>
        </authorList>
    </citation>
    <scope>NUCLEOTIDE SEQUENCE [LARGE SCALE GENOMIC DNA]</scope>
    <source>
        <strain evidence="4">JCA_2017</strain>
    </source>
</reference>
<dbReference type="STRING" id="157652.A0A371H603"/>
<evidence type="ECO:0000313" key="5">
    <source>
        <dbReference type="Proteomes" id="UP000257109"/>
    </source>
</evidence>